<dbReference type="PANTHER" id="PTHR43041:SF1">
    <property type="entry name" value="METALLO-BETA-LACTAMASE DOMAIN-CONTAINING PROTEIN"/>
    <property type="match status" value="1"/>
</dbReference>
<comment type="caution">
    <text evidence="2">The sequence shown here is derived from an EMBL/GenBank/DDBJ whole genome shotgun (WGS) entry which is preliminary data.</text>
</comment>
<feature type="domain" description="Metallo-beta-lactamase" evidence="1">
    <location>
        <begin position="27"/>
        <end position="225"/>
    </location>
</feature>
<dbReference type="AlphaFoldDB" id="A0A1T0CI84"/>
<evidence type="ECO:0000259" key="1">
    <source>
        <dbReference type="SMART" id="SM00849"/>
    </source>
</evidence>
<dbReference type="SUPFAM" id="SSF56281">
    <property type="entry name" value="Metallo-hydrolase/oxidoreductase"/>
    <property type="match status" value="1"/>
</dbReference>
<reference evidence="2 3" key="1">
    <citation type="submission" date="2017-02" db="EMBL/GenBank/DDBJ databases">
        <title>Draft genome sequence of Moraxella lincolnii CCUG 9405T type strain.</title>
        <authorList>
            <person name="Salva-Serra F."/>
            <person name="Engstrom-Jakobsson H."/>
            <person name="Thorell K."/>
            <person name="Jaen-Luchoro D."/>
            <person name="Gonzales-Siles L."/>
            <person name="Karlsson R."/>
            <person name="Yazdan S."/>
            <person name="Boulund F."/>
            <person name="Johnning A."/>
            <person name="Engstrand L."/>
            <person name="Kristiansson E."/>
            <person name="Moore E."/>
        </authorList>
    </citation>
    <scope>NUCLEOTIDE SEQUENCE [LARGE SCALE GENOMIC DNA]</scope>
    <source>
        <strain evidence="2 3">CCUG 9405</strain>
    </source>
</reference>
<protein>
    <submittedName>
        <fullName evidence="2">MBL fold metallo-hydrolase</fullName>
    </submittedName>
</protein>
<dbReference type="InterPro" id="IPR036866">
    <property type="entry name" value="RibonucZ/Hydroxyglut_hydro"/>
</dbReference>
<evidence type="ECO:0000313" key="2">
    <source>
        <dbReference type="EMBL" id="OOS22057.1"/>
    </source>
</evidence>
<dbReference type="EMBL" id="MUYT01000004">
    <property type="protein sequence ID" value="OOS22057.1"/>
    <property type="molecule type" value="Genomic_DNA"/>
</dbReference>
<keyword evidence="3" id="KW-1185">Reference proteome</keyword>
<dbReference type="RefSeq" id="WP_078307091.1">
    <property type="nucleotide sequence ID" value="NZ_CP147511.1"/>
</dbReference>
<sequence length="263" mass="29743">MKSYILYDDGRHKCVAFSMPEDDESVPSNQFLILDGQEAALIDPGGDLTFSPLTIQITKFLHMEQIKYIIGSHQDPDIIASMPRWLLHTPQAHLIIPVLWERFLPHYNSSFTKGRLKKDISEFLITIPDTGGSYPLGDSHIIAIPAHFLHSVGNFQFYDPVSKILFSGDMGASLVGNSGQVVEDFDAHIAQMKGFHTRYMNSQIATRAWAKSIQYLDMEKMVPQHGCRFDGQPMIGQFIRWIANLPCGVDLIDDKTYDFSHLL</sequence>
<organism evidence="2 3">
    <name type="scientific">Lwoffella lincolnii</name>
    <dbReference type="NCBI Taxonomy" id="90241"/>
    <lineage>
        <taxon>Bacteria</taxon>
        <taxon>Pseudomonadati</taxon>
        <taxon>Pseudomonadota</taxon>
        <taxon>Gammaproteobacteria</taxon>
        <taxon>Moraxellales</taxon>
        <taxon>Moraxellaceae</taxon>
        <taxon>Lwoffella</taxon>
    </lineage>
</organism>
<dbReference type="InterPro" id="IPR001279">
    <property type="entry name" value="Metallo-B-lactamas"/>
</dbReference>
<dbReference type="InterPro" id="IPR045761">
    <property type="entry name" value="ODP_dom"/>
</dbReference>
<gene>
    <name evidence="2" type="ORF">B0682_04855</name>
</gene>
<dbReference type="SMART" id="SM00849">
    <property type="entry name" value="Lactamase_B"/>
    <property type="match status" value="1"/>
</dbReference>
<proteinExistence type="predicted"/>
<evidence type="ECO:0000313" key="3">
    <source>
        <dbReference type="Proteomes" id="UP000191094"/>
    </source>
</evidence>
<dbReference type="STRING" id="90241.B0682_04855"/>
<dbReference type="Gene3D" id="3.60.15.10">
    <property type="entry name" value="Ribonuclease Z/Hydroxyacylglutathione hydrolase-like"/>
    <property type="match status" value="1"/>
</dbReference>
<dbReference type="Proteomes" id="UP000191094">
    <property type="component" value="Unassembled WGS sequence"/>
</dbReference>
<keyword evidence="2" id="KW-0378">Hydrolase</keyword>
<name>A0A1T0CI84_9GAMM</name>
<accession>A0A1T0CI84</accession>
<dbReference type="PANTHER" id="PTHR43041">
    <property type="entry name" value="HYDROLASE, METALLO-BETA-LACTAMASE SUPERFAMILY"/>
    <property type="match status" value="1"/>
</dbReference>
<dbReference type="Pfam" id="PF19583">
    <property type="entry name" value="ODP"/>
    <property type="match status" value="1"/>
</dbReference>
<dbReference type="GO" id="GO:0016787">
    <property type="term" value="F:hydrolase activity"/>
    <property type="evidence" value="ECO:0007669"/>
    <property type="project" value="UniProtKB-KW"/>
</dbReference>